<dbReference type="InterPro" id="IPR019734">
    <property type="entry name" value="TPR_rpt"/>
</dbReference>
<feature type="compositionally biased region" description="Acidic residues" evidence="2">
    <location>
        <begin position="416"/>
        <end position="440"/>
    </location>
</feature>
<evidence type="ECO:0000256" key="2">
    <source>
        <dbReference type="SAM" id="MobiDB-lite"/>
    </source>
</evidence>
<sequence length="818" mass="92393">MEKVSEADLVKRVKAFILNDNYAGALAVVKGVDASRIKNPPILCMIGEVYMHEKQYEVAEEVFLRAYNRSPKNRKVLDLITSLYIEMGEYAEAEYYYKEFISVASRDLHRYILRYRLDKGKGERLSVLIATLEQLKDYEYIEEWAYELATLYEAAGEEKKCIHECDEIVLWFGHGEYVDKAIALKCKLTGEPLPKVTTVEMEMENDRREEEGARRAEAQKEEALERRARYDKRDPKPSATEFIEAGDAHVIDPDDALESAGIDTGIDTDMIQKAMAEKAKAPEDDDSSMTNTGILFGAMESASKGALTEQDLDEDDLEDETETMDEDEKKAVSEDETETAPKTFQPEKKNTVQEDLSQSQKLMNDVFSTPAMDKVRQQKRGGRPQMPEFLKKDALPRQEDPIDELEAMLAGLPDNEWTEEDLDDEEGEAAETETEEDESDGIGNGLETGKVENTEVNNTETAAVPEIVSEPEPEDTDEDGLEVEEALEGMTEDQDEVILEQALFGGLPSGDMTEDDLDAEDEYMDDEKIHISDEDEQFLSELFSSDSSADADKDEVIEEDAAIPQTVKSIFATVPDVKNVHQQLAMTLSQFETSTGDFDVLAPYDINFVVLSGDKGVKSQIAIGIAKALNTYGICDKNKIIRAKASELNRQDFSMIFDKIAGGCLIIERADELSDASVSIIEKEVYKDNQDVAIVLESRQEELKQFWKKHKELRGKFLNVINVSKYNEMELVTLAKSYIEKRGYELSPEGAIVLRDYFKKENSQDDVVSYEDVMTVMDDAIANLEKRNMKNLFMTVLDNKYEEADMLKLLPEDFKGIV</sequence>
<reference evidence="3 4" key="1">
    <citation type="submission" date="2020-08" db="EMBL/GenBank/DDBJ databases">
        <title>Genomic Encyclopedia of Type Strains, Phase IV (KMG-IV): sequencing the most valuable type-strain genomes for metagenomic binning, comparative biology and taxonomic classification.</title>
        <authorList>
            <person name="Goeker M."/>
        </authorList>
    </citation>
    <scope>NUCLEOTIDE SEQUENCE [LARGE SCALE GENOMIC DNA]</scope>
    <source>
        <strain evidence="3 4">DSM 106146</strain>
    </source>
</reference>
<organism evidence="3 4">
    <name type="scientific">Catenibacillus scindens</name>
    <dbReference type="NCBI Taxonomy" id="673271"/>
    <lineage>
        <taxon>Bacteria</taxon>
        <taxon>Bacillati</taxon>
        <taxon>Bacillota</taxon>
        <taxon>Clostridia</taxon>
        <taxon>Lachnospirales</taxon>
        <taxon>Lachnospiraceae</taxon>
        <taxon>Catenibacillus</taxon>
    </lineage>
</organism>
<dbReference type="InterPro" id="IPR027417">
    <property type="entry name" value="P-loop_NTPase"/>
</dbReference>
<dbReference type="PROSITE" id="PS50005">
    <property type="entry name" value="TPR"/>
    <property type="match status" value="1"/>
</dbReference>
<dbReference type="InterPro" id="IPR011990">
    <property type="entry name" value="TPR-like_helical_dom_sf"/>
</dbReference>
<dbReference type="Proteomes" id="UP000543642">
    <property type="component" value="Unassembled WGS sequence"/>
</dbReference>
<feature type="compositionally biased region" description="Acidic residues" evidence="2">
    <location>
        <begin position="469"/>
        <end position="481"/>
    </location>
</feature>
<keyword evidence="3" id="KW-0240">DNA-directed RNA polymerase</keyword>
<gene>
    <name evidence="3" type="ORF">HNP82_002030</name>
</gene>
<evidence type="ECO:0000256" key="1">
    <source>
        <dbReference type="PROSITE-ProRule" id="PRU00339"/>
    </source>
</evidence>
<dbReference type="AlphaFoldDB" id="A0A7W8HAI4"/>
<dbReference type="SUPFAM" id="SSF52540">
    <property type="entry name" value="P-loop containing nucleoside triphosphate hydrolases"/>
    <property type="match status" value="1"/>
</dbReference>
<feature type="compositionally biased region" description="Basic and acidic residues" evidence="2">
    <location>
        <begin position="204"/>
        <end position="236"/>
    </location>
</feature>
<proteinExistence type="predicted"/>
<keyword evidence="1" id="KW-0802">TPR repeat</keyword>
<dbReference type="RefSeq" id="WP_183773938.1">
    <property type="nucleotide sequence ID" value="NZ_JACHFW010000007.1"/>
</dbReference>
<dbReference type="Pfam" id="PF13181">
    <property type="entry name" value="TPR_8"/>
    <property type="match status" value="1"/>
</dbReference>
<evidence type="ECO:0000313" key="4">
    <source>
        <dbReference type="Proteomes" id="UP000543642"/>
    </source>
</evidence>
<evidence type="ECO:0000313" key="3">
    <source>
        <dbReference type="EMBL" id="MBB5264891.1"/>
    </source>
</evidence>
<feature type="compositionally biased region" description="Acidic residues" evidence="2">
    <location>
        <begin position="310"/>
        <end position="326"/>
    </location>
</feature>
<accession>A0A7W8HAI4</accession>
<dbReference type="Gene3D" id="1.25.40.10">
    <property type="entry name" value="Tetratricopeptide repeat domain"/>
    <property type="match status" value="1"/>
</dbReference>
<keyword evidence="4" id="KW-1185">Reference proteome</keyword>
<protein>
    <submittedName>
        <fullName evidence="3">Tetratricopeptide (TPR) repeat protein/DNA-directed RNA polymerase specialized sigma24 family protein</fullName>
    </submittedName>
</protein>
<dbReference type="GO" id="GO:0000428">
    <property type="term" value="C:DNA-directed RNA polymerase complex"/>
    <property type="evidence" value="ECO:0007669"/>
    <property type="project" value="UniProtKB-KW"/>
</dbReference>
<feature type="region of interest" description="Disordered" evidence="2">
    <location>
        <begin position="202"/>
        <end position="238"/>
    </location>
</feature>
<dbReference type="Gene3D" id="1.10.8.60">
    <property type="match status" value="1"/>
</dbReference>
<comment type="caution">
    <text evidence="3">The sequence shown here is derived from an EMBL/GenBank/DDBJ whole genome shotgun (WGS) entry which is preliminary data.</text>
</comment>
<dbReference type="SUPFAM" id="SSF48452">
    <property type="entry name" value="TPR-like"/>
    <property type="match status" value="1"/>
</dbReference>
<name>A0A7W8HAI4_9FIRM</name>
<feature type="repeat" description="TPR" evidence="1">
    <location>
        <begin position="40"/>
        <end position="73"/>
    </location>
</feature>
<feature type="compositionally biased region" description="Basic and acidic residues" evidence="2">
    <location>
        <begin position="389"/>
        <end position="398"/>
    </location>
</feature>
<feature type="compositionally biased region" description="Polar residues" evidence="2">
    <location>
        <begin position="353"/>
        <end position="362"/>
    </location>
</feature>
<dbReference type="EMBL" id="JACHFW010000007">
    <property type="protein sequence ID" value="MBB5264891.1"/>
    <property type="molecule type" value="Genomic_DNA"/>
</dbReference>
<feature type="region of interest" description="Disordered" evidence="2">
    <location>
        <begin position="302"/>
        <end position="398"/>
    </location>
</feature>
<keyword evidence="3" id="KW-0804">Transcription</keyword>
<feature type="region of interest" description="Disordered" evidence="2">
    <location>
        <begin position="412"/>
        <end position="481"/>
    </location>
</feature>